<proteinExistence type="predicted"/>
<evidence type="ECO:0000313" key="2">
    <source>
        <dbReference type="EMBL" id="PPK97488.1"/>
    </source>
</evidence>
<feature type="region of interest" description="Disordered" evidence="1">
    <location>
        <begin position="1"/>
        <end position="22"/>
    </location>
</feature>
<comment type="caution">
    <text evidence="2">The sequence shown here is derived from an EMBL/GenBank/DDBJ whole genome shotgun (WGS) entry which is preliminary data.</text>
</comment>
<reference evidence="2 3" key="1">
    <citation type="submission" date="2018-02" db="EMBL/GenBank/DDBJ databases">
        <title>Genomic Encyclopedia of Archaeal and Bacterial Type Strains, Phase II (KMG-II): from individual species to whole genera.</title>
        <authorList>
            <person name="Goeker M."/>
        </authorList>
    </citation>
    <scope>NUCLEOTIDE SEQUENCE [LARGE SCALE GENOMIC DNA]</scope>
    <source>
        <strain evidence="2 3">DSM 22857</strain>
    </source>
</reference>
<protein>
    <recommendedName>
        <fullName evidence="4">Type III secretion system (T3SS) SseB-like protein</fullName>
    </recommendedName>
</protein>
<dbReference type="RefSeq" id="WP_104431703.1">
    <property type="nucleotide sequence ID" value="NZ_PTJD01000003.1"/>
</dbReference>
<gene>
    <name evidence="2" type="ORF">CLV92_10318</name>
</gene>
<dbReference type="EMBL" id="PTJD01000003">
    <property type="protein sequence ID" value="PPK97488.1"/>
    <property type="molecule type" value="Genomic_DNA"/>
</dbReference>
<dbReference type="AlphaFoldDB" id="A0A2S6ITD1"/>
<dbReference type="Proteomes" id="UP000239485">
    <property type="component" value="Unassembled WGS sequence"/>
</dbReference>
<organism evidence="2 3">
    <name type="scientific">Kineococcus xinjiangensis</name>
    <dbReference type="NCBI Taxonomy" id="512762"/>
    <lineage>
        <taxon>Bacteria</taxon>
        <taxon>Bacillati</taxon>
        <taxon>Actinomycetota</taxon>
        <taxon>Actinomycetes</taxon>
        <taxon>Kineosporiales</taxon>
        <taxon>Kineosporiaceae</taxon>
        <taxon>Kineococcus</taxon>
    </lineage>
</organism>
<evidence type="ECO:0000313" key="3">
    <source>
        <dbReference type="Proteomes" id="UP000239485"/>
    </source>
</evidence>
<evidence type="ECO:0008006" key="4">
    <source>
        <dbReference type="Google" id="ProtNLM"/>
    </source>
</evidence>
<name>A0A2S6ITD1_9ACTN</name>
<keyword evidence="3" id="KW-1185">Reference proteome</keyword>
<evidence type="ECO:0000256" key="1">
    <source>
        <dbReference type="SAM" id="MobiDB-lite"/>
    </source>
</evidence>
<accession>A0A2S6ITD1</accession>
<sequence>MSTPPSAPGAPSPAEAALEAARGRGTVDEELLAVLRVEPLLCAAEEVADEVHFSIQDVRGFPAALAWTSSDQVRAAGWDGPVLRRTGREVATLLLRSPVALVLNPAVGTSLVLQPPLVSKLARG</sequence>
<feature type="compositionally biased region" description="Pro residues" evidence="1">
    <location>
        <begin position="1"/>
        <end position="11"/>
    </location>
</feature>